<organism evidence="3 4">
    <name type="scientific">Prymnesium parvum</name>
    <name type="common">Toxic golden alga</name>
    <dbReference type="NCBI Taxonomy" id="97485"/>
    <lineage>
        <taxon>Eukaryota</taxon>
        <taxon>Haptista</taxon>
        <taxon>Haptophyta</taxon>
        <taxon>Prymnesiophyceae</taxon>
        <taxon>Prymnesiales</taxon>
        <taxon>Prymnesiaceae</taxon>
        <taxon>Prymnesium</taxon>
    </lineage>
</organism>
<dbReference type="EMBL" id="JBGBPQ010000016">
    <property type="protein sequence ID" value="KAL1508240.1"/>
    <property type="molecule type" value="Genomic_DNA"/>
</dbReference>
<evidence type="ECO:0000313" key="3">
    <source>
        <dbReference type="EMBL" id="KAL1508240.1"/>
    </source>
</evidence>
<dbReference type="GO" id="GO:0032154">
    <property type="term" value="C:cleavage furrow"/>
    <property type="evidence" value="ECO:0007669"/>
    <property type="project" value="TreeGrafter"/>
</dbReference>
<evidence type="ECO:0000256" key="2">
    <source>
        <dbReference type="SAM" id="MobiDB-lite"/>
    </source>
</evidence>
<dbReference type="CDD" id="cd19817">
    <property type="entry name" value="Bbox1_ANCHR-like"/>
    <property type="match status" value="1"/>
</dbReference>
<reference evidence="3 4" key="1">
    <citation type="journal article" date="2024" name="Science">
        <title>Giant polyketide synthase enzymes in the biosynthesis of giant marine polyether toxins.</title>
        <authorList>
            <person name="Fallon T.R."/>
            <person name="Shende V.V."/>
            <person name="Wierzbicki I.H."/>
            <person name="Pendleton A.L."/>
            <person name="Watervoot N.F."/>
            <person name="Auber R.P."/>
            <person name="Gonzalez D.J."/>
            <person name="Wisecaver J.H."/>
            <person name="Moore B.S."/>
        </authorList>
    </citation>
    <scope>NUCLEOTIDE SEQUENCE [LARGE SCALE GENOMIC DNA]</scope>
    <source>
        <strain evidence="3 4">12B1</strain>
    </source>
</reference>
<keyword evidence="4" id="KW-1185">Reference proteome</keyword>
<dbReference type="Pfam" id="PF22586">
    <property type="entry name" value="ANCHR-like_BBOX"/>
    <property type="match status" value="1"/>
</dbReference>
<feature type="region of interest" description="Disordered" evidence="2">
    <location>
        <begin position="1"/>
        <end position="27"/>
    </location>
</feature>
<dbReference type="InterPro" id="IPR044553">
    <property type="entry name" value="Bbox1_ANCHR"/>
</dbReference>
<dbReference type="SUPFAM" id="SSF57845">
    <property type="entry name" value="B-box zinc-binding domain"/>
    <property type="match status" value="1"/>
</dbReference>
<dbReference type="AlphaFoldDB" id="A0AB34IWB4"/>
<feature type="region of interest" description="Disordered" evidence="2">
    <location>
        <begin position="122"/>
        <end position="144"/>
    </location>
</feature>
<dbReference type="GO" id="GO:0009838">
    <property type="term" value="P:abscission"/>
    <property type="evidence" value="ECO:0007669"/>
    <property type="project" value="TreeGrafter"/>
</dbReference>
<accession>A0AB34IWB4</accession>
<proteinExistence type="predicted"/>
<comment type="caution">
    <text evidence="3">The sequence shown here is derived from an EMBL/GenBank/DDBJ whole genome shotgun (WGS) entry which is preliminary data.</text>
</comment>
<gene>
    <name evidence="3" type="ORF">AB1Y20_004357</name>
</gene>
<evidence type="ECO:0008006" key="5">
    <source>
        <dbReference type="Google" id="ProtNLM"/>
    </source>
</evidence>
<dbReference type="GO" id="GO:0032266">
    <property type="term" value="F:phosphatidylinositol-3-phosphate binding"/>
    <property type="evidence" value="ECO:0007669"/>
    <property type="project" value="TreeGrafter"/>
</dbReference>
<dbReference type="GO" id="GO:0044878">
    <property type="term" value="P:mitotic cytokinesis checkpoint signaling"/>
    <property type="evidence" value="ECO:0007669"/>
    <property type="project" value="TreeGrafter"/>
</dbReference>
<feature type="coiled-coil region" evidence="1">
    <location>
        <begin position="173"/>
        <end position="200"/>
    </location>
</feature>
<dbReference type="GO" id="GO:0030496">
    <property type="term" value="C:midbody"/>
    <property type="evidence" value="ECO:0007669"/>
    <property type="project" value="TreeGrafter"/>
</dbReference>
<dbReference type="Proteomes" id="UP001515480">
    <property type="component" value="Unassembled WGS sequence"/>
</dbReference>
<sequence>MAAEDDDLSRRLRALRGEAAEPTTDEELLERVRKLKGGASAPPPSRGDLLLPPAARDEVKELLGAYGDHARLASGLGAGSSSLGSVAMLPPKQMSEAEEVEELLSMKADELRMANPAAGGAASCAVGASRGTSEPPLDAPRRADFDALKREATRVLNDARKQMPLAVHEAHDEDDVDDEAEEAAALLEQLQEELALEERVRANEGPPKKLVPAPESLPSAGVQFPSVPTQVAFNSETKGKQNVMKSSSSKVEDDMSYWCVICNDDAVVWCSGCDNDPYCQRCFREGHSEPDLRDHVTVRIRR</sequence>
<evidence type="ECO:0000256" key="1">
    <source>
        <dbReference type="SAM" id="Coils"/>
    </source>
</evidence>
<dbReference type="PANTHER" id="PTHR46603">
    <property type="entry name" value="ABSCISSION/NOCUT CHECKPOINT REGULATOR"/>
    <property type="match status" value="1"/>
</dbReference>
<protein>
    <recommendedName>
        <fullName evidence="5">Abscission/NoCut checkpoint regulator</fullName>
    </recommendedName>
</protein>
<name>A0AB34IWB4_PRYPA</name>
<keyword evidence="1" id="KW-0175">Coiled coil</keyword>
<dbReference type="PANTHER" id="PTHR46603:SF1">
    <property type="entry name" value="ABSCISSION_NOCUT CHECKPOINT REGULATOR"/>
    <property type="match status" value="1"/>
</dbReference>
<evidence type="ECO:0000313" key="4">
    <source>
        <dbReference type="Proteomes" id="UP001515480"/>
    </source>
</evidence>
<feature type="compositionally biased region" description="Low complexity" evidence="2">
    <location>
        <begin position="122"/>
        <end position="131"/>
    </location>
</feature>
<dbReference type="GO" id="GO:0005813">
    <property type="term" value="C:centrosome"/>
    <property type="evidence" value="ECO:0007669"/>
    <property type="project" value="TreeGrafter"/>
</dbReference>